<dbReference type="EMBL" id="JWZX01003133">
    <property type="protein sequence ID" value="KOO24035.1"/>
    <property type="molecule type" value="Genomic_DNA"/>
</dbReference>
<protein>
    <submittedName>
        <fullName evidence="2">Conserved oligomeric golgi complex subunit 4-like protein</fullName>
    </submittedName>
</protein>
<comment type="caution">
    <text evidence="2">The sequence shown here is derived from an EMBL/GenBank/DDBJ whole genome shotgun (WGS) entry which is preliminary data.</text>
</comment>
<name>A0A0M0JC42_9EUKA</name>
<dbReference type="InterPro" id="IPR048682">
    <property type="entry name" value="COG4"/>
</dbReference>
<dbReference type="OrthoDB" id="47059at2759"/>
<accession>A0A0M0JC42</accession>
<proteinExistence type="predicted"/>
<dbReference type="PANTHER" id="PTHR24016">
    <property type="entry name" value="CONSERVED OLIGOMERIC GOLGI COMPLEX SUBUNIT 4"/>
    <property type="match status" value="1"/>
</dbReference>
<feature type="domain" description="Conserved oligomeric Golgi complex subunit 4 C-terminal" evidence="1">
    <location>
        <begin position="74"/>
        <end position="290"/>
    </location>
</feature>
<dbReference type="InterPro" id="IPR048684">
    <property type="entry name" value="COG4_C"/>
</dbReference>
<dbReference type="Pfam" id="PF20662">
    <property type="entry name" value="COG4_C"/>
    <property type="match status" value="1"/>
</dbReference>
<evidence type="ECO:0000259" key="1">
    <source>
        <dbReference type="Pfam" id="PF20662"/>
    </source>
</evidence>
<evidence type="ECO:0000313" key="3">
    <source>
        <dbReference type="Proteomes" id="UP000037460"/>
    </source>
</evidence>
<dbReference type="Gene3D" id="1.20.58.1970">
    <property type="match status" value="1"/>
</dbReference>
<dbReference type="AlphaFoldDB" id="A0A0M0JC42"/>
<gene>
    <name evidence="2" type="ORF">Ctob_003555</name>
</gene>
<sequence length="318" mass="34408">MAEADRESLTLSVVDDGFFVLLKAFGRAVRSGAATLAVVPLLHSMVDAIRTLIAPVLGRYVRQAGLADAANEPFLIAVNSLQCAEEYTRKLRSVVSSAFEERFNGLVGLADAAQSELDGIADDLKEDAAKELRHLGASLLPAVWLRMEFEPTSYVLAAEQAELDAKRSFESGLLRPLREALEPLKDRLRAVNFESLVHTLAAGLAEELEAAVMHKRFDEAGAILLGEHSRQLTDNLSELLVSGSVRNEFGRLNQIAFLLTAGSVQEAAALMLSTQSAAAGPGARLTRAEAARALVLRKEFTMAEVREILPELDDEDEG</sequence>
<keyword evidence="3" id="KW-1185">Reference proteome</keyword>
<dbReference type="PANTHER" id="PTHR24016:SF0">
    <property type="entry name" value="CONSERVED OLIGOMERIC GOLGI COMPLEX SUBUNIT 4"/>
    <property type="match status" value="1"/>
</dbReference>
<dbReference type="Proteomes" id="UP000037460">
    <property type="component" value="Unassembled WGS sequence"/>
</dbReference>
<evidence type="ECO:0000313" key="2">
    <source>
        <dbReference type="EMBL" id="KOO24035.1"/>
    </source>
</evidence>
<organism evidence="2 3">
    <name type="scientific">Chrysochromulina tobinii</name>
    <dbReference type="NCBI Taxonomy" id="1460289"/>
    <lineage>
        <taxon>Eukaryota</taxon>
        <taxon>Haptista</taxon>
        <taxon>Haptophyta</taxon>
        <taxon>Prymnesiophyceae</taxon>
        <taxon>Prymnesiales</taxon>
        <taxon>Chrysochromulinaceae</taxon>
        <taxon>Chrysochromulina</taxon>
    </lineage>
</organism>
<reference evidence="3" key="1">
    <citation type="journal article" date="2015" name="PLoS Genet.">
        <title>Genome Sequence and Transcriptome Analyses of Chrysochromulina tobin: Metabolic Tools for Enhanced Algal Fitness in the Prominent Order Prymnesiales (Haptophyceae).</title>
        <authorList>
            <person name="Hovde B.T."/>
            <person name="Deodato C.R."/>
            <person name="Hunsperger H.M."/>
            <person name="Ryken S.A."/>
            <person name="Yost W."/>
            <person name="Jha R.K."/>
            <person name="Patterson J."/>
            <person name="Monnat R.J. Jr."/>
            <person name="Barlow S.B."/>
            <person name="Starkenburg S.R."/>
            <person name="Cattolico R.A."/>
        </authorList>
    </citation>
    <scope>NUCLEOTIDE SEQUENCE</scope>
    <source>
        <strain evidence="3">CCMP291</strain>
    </source>
</reference>